<feature type="domain" description="N-acetyltransferase" evidence="1">
    <location>
        <begin position="15"/>
        <end position="177"/>
    </location>
</feature>
<dbReference type="PANTHER" id="PTHR43328">
    <property type="entry name" value="ACETYLTRANSFERASE-RELATED"/>
    <property type="match status" value="1"/>
</dbReference>
<protein>
    <submittedName>
        <fullName evidence="2">N-acetyltransferase</fullName>
    </submittedName>
</protein>
<keyword evidence="2" id="KW-0808">Transferase</keyword>
<dbReference type="RefSeq" id="WP_111274787.1">
    <property type="nucleotide sequence ID" value="NZ_QFYS01000002.1"/>
</dbReference>
<dbReference type="SUPFAM" id="SSF55729">
    <property type="entry name" value="Acyl-CoA N-acyltransferases (Nat)"/>
    <property type="match status" value="1"/>
</dbReference>
<dbReference type="InterPro" id="IPR000182">
    <property type="entry name" value="GNAT_dom"/>
</dbReference>
<evidence type="ECO:0000313" key="3">
    <source>
        <dbReference type="Proteomes" id="UP000249524"/>
    </source>
</evidence>
<proteinExistence type="predicted"/>
<dbReference type="PANTHER" id="PTHR43328:SF1">
    <property type="entry name" value="N-ACETYLTRANSFERASE DOMAIN-CONTAINING PROTEIN"/>
    <property type="match status" value="1"/>
</dbReference>
<dbReference type="PROSITE" id="PS51186">
    <property type="entry name" value="GNAT"/>
    <property type="match status" value="1"/>
</dbReference>
<dbReference type="Pfam" id="PF13302">
    <property type="entry name" value="Acetyltransf_3"/>
    <property type="match status" value="1"/>
</dbReference>
<comment type="caution">
    <text evidence="2">The sequence shown here is derived from an EMBL/GenBank/DDBJ whole genome shotgun (WGS) entry which is preliminary data.</text>
</comment>
<dbReference type="Proteomes" id="UP000249524">
    <property type="component" value="Unassembled WGS sequence"/>
</dbReference>
<gene>
    <name evidence="2" type="ORF">DJ019_04345</name>
</gene>
<dbReference type="Gene3D" id="3.40.630.30">
    <property type="match status" value="1"/>
</dbReference>
<dbReference type="AlphaFoldDB" id="A0A328BMH6"/>
<organism evidence="2 3">
    <name type="scientific">Phenylobacterium kunshanense</name>
    <dbReference type="NCBI Taxonomy" id="1445034"/>
    <lineage>
        <taxon>Bacteria</taxon>
        <taxon>Pseudomonadati</taxon>
        <taxon>Pseudomonadota</taxon>
        <taxon>Alphaproteobacteria</taxon>
        <taxon>Caulobacterales</taxon>
        <taxon>Caulobacteraceae</taxon>
        <taxon>Phenylobacterium</taxon>
    </lineage>
</organism>
<keyword evidence="3" id="KW-1185">Reference proteome</keyword>
<reference evidence="2 3" key="1">
    <citation type="submission" date="2018-05" db="EMBL/GenBank/DDBJ databases">
        <authorList>
            <person name="Lanie J.A."/>
            <person name="Ng W.-L."/>
            <person name="Kazmierczak K.M."/>
            <person name="Andrzejewski T.M."/>
            <person name="Davidsen T.M."/>
            <person name="Wayne K.J."/>
            <person name="Tettelin H."/>
            <person name="Glass J.I."/>
            <person name="Rusch D."/>
            <person name="Podicherti R."/>
            <person name="Tsui H.-C.T."/>
            <person name="Winkler M.E."/>
        </authorList>
    </citation>
    <scope>NUCLEOTIDE SEQUENCE [LARGE SCALE GENOMIC DNA]</scope>
    <source>
        <strain evidence="2 3">BUT-10</strain>
    </source>
</reference>
<sequence>MCALDIRPAIGTERLILRGPTAADIPAMAELANDIGVAGNVARMPYPYAVEHAEEGLARIAREDPRREATFAIEHRDFGFLGMLGFHEKQPGRSEVGYWLGRPFWGRGYATEALTAALRWAKSDWRRNVVWAGHFADNPASGQVLIKAGFLYTGDVEPQDCLARDCKVASRKMVWLA</sequence>
<evidence type="ECO:0000259" key="1">
    <source>
        <dbReference type="PROSITE" id="PS51186"/>
    </source>
</evidence>
<name>A0A328BMH6_9CAUL</name>
<accession>A0A328BMH6</accession>
<dbReference type="OrthoDB" id="9804153at2"/>
<dbReference type="GO" id="GO:0016747">
    <property type="term" value="F:acyltransferase activity, transferring groups other than amino-acyl groups"/>
    <property type="evidence" value="ECO:0007669"/>
    <property type="project" value="InterPro"/>
</dbReference>
<evidence type="ECO:0000313" key="2">
    <source>
        <dbReference type="EMBL" id="RAK67176.1"/>
    </source>
</evidence>
<dbReference type="InterPro" id="IPR016181">
    <property type="entry name" value="Acyl_CoA_acyltransferase"/>
</dbReference>
<dbReference type="EMBL" id="QFYS01000002">
    <property type="protein sequence ID" value="RAK67176.1"/>
    <property type="molecule type" value="Genomic_DNA"/>
</dbReference>